<dbReference type="Proteomes" id="UP000696413">
    <property type="component" value="Unassembled WGS sequence"/>
</dbReference>
<dbReference type="InterPro" id="IPR001845">
    <property type="entry name" value="HTH_ArsR_DNA-bd_dom"/>
</dbReference>
<feature type="domain" description="HTH arsR-type" evidence="1">
    <location>
        <begin position="1"/>
        <end position="93"/>
    </location>
</feature>
<organism evidence="2 3">
    <name type="scientific">Mycolicibacterium goodii</name>
    <name type="common">Mycobacterium goodii</name>
    <dbReference type="NCBI Taxonomy" id="134601"/>
    <lineage>
        <taxon>Bacteria</taxon>
        <taxon>Bacillati</taxon>
        <taxon>Actinomycetota</taxon>
        <taxon>Actinomycetes</taxon>
        <taxon>Mycobacteriales</taxon>
        <taxon>Mycobacteriaceae</taxon>
        <taxon>Mycolicibacterium</taxon>
    </lineage>
</organism>
<dbReference type="EMBL" id="JAHBOM010000046">
    <property type="protein sequence ID" value="MBU8827532.1"/>
    <property type="molecule type" value="Genomic_DNA"/>
</dbReference>
<gene>
    <name evidence="2" type="ORF">KL859_32250</name>
</gene>
<dbReference type="Pfam" id="PF12840">
    <property type="entry name" value="HTH_20"/>
    <property type="match status" value="1"/>
</dbReference>
<proteinExistence type="predicted"/>
<reference evidence="2 3" key="1">
    <citation type="submission" date="2021-05" db="EMBL/GenBank/DDBJ databases">
        <title>Draft Genome Sequences of Clinical Respiratory Isolates of Mycobacterium goodii Recovered in Ireland.</title>
        <authorList>
            <person name="Flanagan P.R."/>
            <person name="Mok S."/>
            <person name="Roycroft E."/>
            <person name="Rogers T.R."/>
            <person name="Fitzgibbon M."/>
        </authorList>
    </citation>
    <scope>NUCLEOTIDE SEQUENCE [LARGE SCALE GENOMIC DNA]</scope>
    <source>
        <strain evidence="2 3">14IE55</strain>
    </source>
</reference>
<dbReference type="InterPro" id="IPR011991">
    <property type="entry name" value="ArsR-like_HTH"/>
</dbReference>
<sequence>MVEDQRLDRTYAALADPTRRRLLETLRAGDARISDLAAPLPMTFAGVSRHIGVLESAGLVRRDVRGREHWLSLVPDGLTDAQQWINDQSEFWSTRADALAARLRRKQTDR</sequence>
<dbReference type="PROSITE" id="PS50987">
    <property type="entry name" value="HTH_ARSR_2"/>
    <property type="match status" value="1"/>
</dbReference>
<dbReference type="SUPFAM" id="SSF46785">
    <property type="entry name" value="Winged helix' DNA-binding domain"/>
    <property type="match status" value="1"/>
</dbReference>
<dbReference type="RefSeq" id="WP_073681354.1">
    <property type="nucleotide sequence ID" value="NZ_CP092364.2"/>
</dbReference>
<dbReference type="SMART" id="SM00418">
    <property type="entry name" value="HTH_ARSR"/>
    <property type="match status" value="1"/>
</dbReference>
<dbReference type="CDD" id="cd00090">
    <property type="entry name" value="HTH_ARSR"/>
    <property type="match status" value="1"/>
</dbReference>
<comment type="caution">
    <text evidence="2">The sequence shown here is derived from an EMBL/GenBank/DDBJ whole genome shotgun (WGS) entry which is preliminary data.</text>
</comment>
<dbReference type="PRINTS" id="PR00778">
    <property type="entry name" value="HTHARSR"/>
</dbReference>
<dbReference type="Gene3D" id="1.10.10.10">
    <property type="entry name" value="Winged helix-like DNA-binding domain superfamily/Winged helix DNA-binding domain"/>
    <property type="match status" value="1"/>
</dbReference>
<evidence type="ECO:0000313" key="3">
    <source>
        <dbReference type="Proteomes" id="UP000696413"/>
    </source>
</evidence>
<name>A0ABS6HXZ1_MYCGD</name>
<dbReference type="InterPro" id="IPR036388">
    <property type="entry name" value="WH-like_DNA-bd_sf"/>
</dbReference>
<dbReference type="PANTHER" id="PTHR38600">
    <property type="entry name" value="TRANSCRIPTIONAL REGULATORY PROTEIN"/>
    <property type="match status" value="1"/>
</dbReference>
<dbReference type="NCBIfam" id="NF033788">
    <property type="entry name" value="HTH_metalloreg"/>
    <property type="match status" value="1"/>
</dbReference>
<evidence type="ECO:0000259" key="1">
    <source>
        <dbReference type="PROSITE" id="PS50987"/>
    </source>
</evidence>
<dbReference type="InterPro" id="IPR036390">
    <property type="entry name" value="WH_DNA-bd_sf"/>
</dbReference>
<evidence type="ECO:0000313" key="2">
    <source>
        <dbReference type="EMBL" id="MBU8827532.1"/>
    </source>
</evidence>
<accession>A0ABS6HXZ1</accession>
<keyword evidence="3" id="KW-1185">Reference proteome</keyword>
<dbReference type="PANTHER" id="PTHR38600:SF2">
    <property type="entry name" value="SLL0088 PROTEIN"/>
    <property type="match status" value="1"/>
</dbReference>
<protein>
    <submittedName>
        <fullName evidence="2">Metalloregulator ArsR/SmtB family transcription factor</fullName>
    </submittedName>
</protein>